<keyword evidence="3" id="KW-0202">Cytokine</keyword>
<dbReference type="EC" id="5.3.3.12" evidence="8"/>
<comment type="similarity">
    <text evidence="2">Belongs to the MIF family.</text>
</comment>
<organism evidence="13">
    <name type="scientific">Erythrolobus madagascarensis</name>
    <dbReference type="NCBI Taxonomy" id="708628"/>
    <lineage>
        <taxon>Eukaryota</taxon>
        <taxon>Rhodophyta</taxon>
        <taxon>Bangiophyceae</taxon>
        <taxon>Porphyridiales</taxon>
        <taxon>Porphyridiaceae</taxon>
        <taxon>Erythrolobus</taxon>
    </lineage>
</organism>
<dbReference type="GO" id="GO:0005125">
    <property type="term" value="F:cytokine activity"/>
    <property type="evidence" value="ECO:0007669"/>
    <property type="project" value="UniProtKB-KW"/>
</dbReference>
<dbReference type="GO" id="GO:0050178">
    <property type="term" value="F:phenylpyruvate tautomerase activity"/>
    <property type="evidence" value="ECO:0007669"/>
    <property type="project" value="UniProtKB-EC"/>
</dbReference>
<evidence type="ECO:0000256" key="5">
    <source>
        <dbReference type="ARBA" id="ARBA00023235"/>
    </source>
</evidence>
<evidence type="ECO:0000256" key="8">
    <source>
        <dbReference type="ARBA" id="ARBA00038932"/>
    </source>
</evidence>
<dbReference type="InterPro" id="IPR001398">
    <property type="entry name" value="Macrophage_inhib_fac"/>
</dbReference>
<name>A0A7S0T581_9RHOD</name>
<comment type="subcellular location">
    <subcellularLocation>
        <location evidence="1">Secreted</location>
    </subcellularLocation>
</comment>
<protein>
    <recommendedName>
        <fullName evidence="12">L-dopachrome isomerase</fullName>
        <ecNumber evidence="9">5.3.2.1</ecNumber>
        <ecNumber evidence="8">5.3.3.12</ecNumber>
    </recommendedName>
    <alternativeName>
        <fullName evidence="10">L-dopachrome tautomerase</fullName>
    </alternativeName>
    <alternativeName>
        <fullName evidence="11">Phenylpyruvate tautomerase</fullName>
    </alternativeName>
</protein>
<dbReference type="PANTHER" id="PTHR11954">
    <property type="entry name" value="D-DOPACHROME DECARBOXYLASE"/>
    <property type="match status" value="1"/>
</dbReference>
<gene>
    <name evidence="13" type="ORF">EMAD1354_LOCUS26</name>
</gene>
<proteinExistence type="inferred from homology"/>
<evidence type="ECO:0000256" key="9">
    <source>
        <dbReference type="ARBA" id="ARBA00039086"/>
    </source>
</evidence>
<evidence type="ECO:0000256" key="1">
    <source>
        <dbReference type="ARBA" id="ARBA00004613"/>
    </source>
</evidence>
<evidence type="ECO:0000256" key="2">
    <source>
        <dbReference type="ARBA" id="ARBA00005851"/>
    </source>
</evidence>
<evidence type="ECO:0000256" key="11">
    <source>
        <dbReference type="ARBA" id="ARBA00041912"/>
    </source>
</evidence>
<dbReference type="Pfam" id="PF01187">
    <property type="entry name" value="MIF"/>
    <property type="match status" value="1"/>
</dbReference>
<reference evidence="13" key="1">
    <citation type="submission" date="2021-01" db="EMBL/GenBank/DDBJ databases">
        <authorList>
            <person name="Corre E."/>
            <person name="Pelletier E."/>
            <person name="Niang G."/>
            <person name="Scheremetjew M."/>
            <person name="Finn R."/>
            <person name="Kale V."/>
            <person name="Holt S."/>
            <person name="Cochrane G."/>
            <person name="Meng A."/>
            <person name="Brown T."/>
            <person name="Cohen L."/>
        </authorList>
    </citation>
    <scope>NUCLEOTIDE SEQUENCE</scope>
    <source>
        <strain evidence="13">CCMP3276</strain>
    </source>
</reference>
<evidence type="ECO:0000256" key="4">
    <source>
        <dbReference type="ARBA" id="ARBA00022525"/>
    </source>
</evidence>
<sequence>MPTLILHTNVDLENKDEFIAGLSNVVSEMLGKPLQYVMVGYQQMPMMFGGSSDPCLFAFFSSLGSFDNGGPKNKEFSKVLCEFISPRLSIPADRIYIQFSDPARTHFGWNGSTFG</sequence>
<evidence type="ECO:0000256" key="12">
    <source>
        <dbReference type="ARBA" id="ARBA00042730"/>
    </source>
</evidence>
<dbReference type="AlphaFoldDB" id="A0A7S0T581"/>
<dbReference type="GO" id="GO:0004167">
    <property type="term" value="F:dopachrome isomerase activity"/>
    <property type="evidence" value="ECO:0007669"/>
    <property type="project" value="UniProtKB-EC"/>
</dbReference>
<evidence type="ECO:0000256" key="3">
    <source>
        <dbReference type="ARBA" id="ARBA00022514"/>
    </source>
</evidence>
<dbReference type="GO" id="GO:0005615">
    <property type="term" value="C:extracellular space"/>
    <property type="evidence" value="ECO:0007669"/>
    <property type="project" value="UniProtKB-KW"/>
</dbReference>
<dbReference type="SUPFAM" id="SSF55331">
    <property type="entry name" value="Tautomerase/MIF"/>
    <property type="match status" value="1"/>
</dbReference>
<dbReference type="EMBL" id="HBFE01000051">
    <property type="protein sequence ID" value="CAD8723949.1"/>
    <property type="molecule type" value="Transcribed_RNA"/>
</dbReference>
<comment type="catalytic activity">
    <reaction evidence="7">
        <text>L-dopachrome = 5,6-dihydroxyindole-2-carboxylate</text>
        <dbReference type="Rhea" id="RHEA:13041"/>
        <dbReference type="ChEBI" id="CHEBI:16875"/>
        <dbReference type="ChEBI" id="CHEBI:57509"/>
        <dbReference type="EC" id="5.3.3.12"/>
    </reaction>
</comment>
<comment type="catalytic activity">
    <reaction evidence="6">
        <text>3-phenylpyruvate = enol-phenylpyruvate</text>
        <dbReference type="Rhea" id="RHEA:17097"/>
        <dbReference type="ChEBI" id="CHEBI:16815"/>
        <dbReference type="ChEBI" id="CHEBI:18005"/>
        <dbReference type="EC" id="5.3.2.1"/>
    </reaction>
</comment>
<evidence type="ECO:0000256" key="7">
    <source>
        <dbReference type="ARBA" id="ARBA00036823"/>
    </source>
</evidence>
<dbReference type="InterPro" id="IPR014347">
    <property type="entry name" value="Tautomerase/MIF_sf"/>
</dbReference>
<dbReference type="Gene3D" id="3.30.429.10">
    <property type="entry name" value="Macrophage Migration Inhibitory Factor"/>
    <property type="match status" value="1"/>
</dbReference>
<dbReference type="EC" id="5.3.2.1" evidence="9"/>
<evidence type="ECO:0000313" key="13">
    <source>
        <dbReference type="EMBL" id="CAD8723949.1"/>
    </source>
</evidence>
<accession>A0A7S0T581</accession>
<dbReference type="PANTHER" id="PTHR11954:SF6">
    <property type="entry name" value="MACROPHAGE MIGRATION INHIBITORY FACTOR"/>
    <property type="match status" value="1"/>
</dbReference>
<keyword evidence="4" id="KW-0964">Secreted</keyword>
<evidence type="ECO:0000256" key="10">
    <source>
        <dbReference type="ARBA" id="ARBA00041631"/>
    </source>
</evidence>
<keyword evidence="5" id="KW-0413">Isomerase</keyword>
<evidence type="ECO:0000256" key="6">
    <source>
        <dbReference type="ARBA" id="ARBA00036735"/>
    </source>
</evidence>